<proteinExistence type="predicted"/>
<keyword evidence="1" id="KW-0812">Transmembrane</keyword>
<protein>
    <submittedName>
        <fullName evidence="2">Cytochrome b561</fullName>
    </submittedName>
</protein>
<feature type="transmembrane region" description="Helical" evidence="1">
    <location>
        <begin position="134"/>
        <end position="158"/>
    </location>
</feature>
<keyword evidence="3" id="KW-1185">Reference proteome</keyword>
<feature type="transmembrane region" description="Helical" evidence="1">
    <location>
        <begin position="45"/>
        <end position="65"/>
    </location>
</feature>
<reference evidence="2 3" key="1">
    <citation type="submission" date="2020-03" db="EMBL/GenBank/DDBJ databases">
        <title>Genomic Encyclopedia of Type Strains, Phase IV (KMG-IV): sequencing the most valuable type-strain genomes for metagenomic binning, comparative biology and taxonomic classification.</title>
        <authorList>
            <person name="Goeker M."/>
        </authorList>
    </citation>
    <scope>NUCLEOTIDE SEQUENCE [LARGE SCALE GENOMIC DNA]</scope>
    <source>
        <strain evidence="2 3">DSM 101599</strain>
    </source>
</reference>
<dbReference type="RefSeq" id="WP_167184263.1">
    <property type="nucleotide sequence ID" value="NZ_JAASQL010000001.1"/>
</dbReference>
<keyword evidence="1" id="KW-1133">Transmembrane helix</keyword>
<accession>A0ABX0UB53</accession>
<name>A0ABX0UB53_9FLAO</name>
<comment type="caution">
    <text evidence="2">The sequence shown here is derived from an EMBL/GenBank/DDBJ whole genome shotgun (WGS) entry which is preliminary data.</text>
</comment>
<evidence type="ECO:0000313" key="3">
    <source>
        <dbReference type="Proteomes" id="UP000745859"/>
    </source>
</evidence>
<keyword evidence="1" id="KW-0472">Membrane</keyword>
<evidence type="ECO:0000313" key="2">
    <source>
        <dbReference type="EMBL" id="NIJ44386.1"/>
    </source>
</evidence>
<evidence type="ECO:0000256" key="1">
    <source>
        <dbReference type="SAM" id="Phobius"/>
    </source>
</evidence>
<dbReference type="EMBL" id="JAASQL010000001">
    <property type="protein sequence ID" value="NIJ44386.1"/>
    <property type="molecule type" value="Genomic_DNA"/>
</dbReference>
<gene>
    <name evidence="2" type="ORF">FHR24_000825</name>
</gene>
<dbReference type="Proteomes" id="UP000745859">
    <property type="component" value="Unassembled WGS sequence"/>
</dbReference>
<organism evidence="2 3">
    <name type="scientific">Wenyingzhuangia heitensis</name>
    <dbReference type="NCBI Taxonomy" id="1487859"/>
    <lineage>
        <taxon>Bacteria</taxon>
        <taxon>Pseudomonadati</taxon>
        <taxon>Bacteroidota</taxon>
        <taxon>Flavobacteriia</taxon>
        <taxon>Flavobacteriales</taxon>
        <taxon>Flavobacteriaceae</taxon>
        <taxon>Wenyingzhuangia</taxon>
    </lineage>
</organism>
<feature type="transmembrane region" description="Helical" evidence="1">
    <location>
        <begin position="99"/>
        <end position="122"/>
    </location>
</feature>
<feature type="transmembrane region" description="Helical" evidence="1">
    <location>
        <begin position="77"/>
        <end position="93"/>
    </location>
</feature>
<sequence length="159" mass="18590">MKNQKAITFISLVLFCSYILQDILGLKIPFLENLQSQELFKRWSGFAIALFIAFQWFLTFTRIITKLKKHAVTFTKIHKWIGAFSPILFYIHATSYGYGYLALLSYVFFANMLLGTINLDVIKSHKEWIFKGWMIAHVSLSMLITVILFLHIGTVFYYK</sequence>